<dbReference type="OrthoDB" id="3787309at2"/>
<organism evidence="1 2">
    <name type="scientific">Pseudonocardia thermophila</name>
    <dbReference type="NCBI Taxonomy" id="1848"/>
    <lineage>
        <taxon>Bacteria</taxon>
        <taxon>Bacillati</taxon>
        <taxon>Actinomycetota</taxon>
        <taxon>Actinomycetes</taxon>
        <taxon>Pseudonocardiales</taxon>
        <taxon>Pseudonocardiaceae</taxon>
        <taxon>Pseudonocardia</taxon>
    </lineage>
</organism>
<dbReference type="Proteomes" id="UP000184363">
    <property type="component" value="Unassembled WGS sequence"/>
</dbReference>
<protein>
    <submittedName>
        <fullName evidence="1">Uncharacterized protein</fullName>
    </submittedName>
</protein>
<sequence>MRPRPTPPQPWQPAVVDRRFLADAEAHRRDAPRFCPRCGAQMALASEFWEADDRRFYCACTGCGWSGEIIPTGEGVIGHELEH</sequence>
<dbReference type="EMBL" id="FRAP01000004">
    <property type="protein sequence ID" value="SHK28273.1"/>
    <property type="molecule type" value="Genomic_DNA"/>
</dbReference>
<reference evidence="1 2" key="1">
    <citation type="submission" date="2016-11" db="EMBL/GenBank/DDBJ databases">
        <authorList>
            <person name="Jaros S."/>
            <person name="Januszkiewicz K."/>
            <person name="Wedrychowicz H."/>
        </authorList>
    </citation>
    <scope>NUCLEOTIDE SEQUENCE [LARGE SCALE GENOMIC DNA]</scope>
    <source>
        <strain evidence="1 2">DSM 43832</strain>
    </source>
</reference>
<proteinExistence type="predicted"/>
<name>A0A1M6R754_PSETH</name>
<evidence type="ECO:0000313" key="2">
    <source>
        <dbReference type="Proteomes" id="UP000184363"/>
    </source>
</evidence>
<keyword evidence="2" id="KW-1185">Reference proteome</keyword>
<accession>A0A1M6R754</accession>
<gene>
    <name evidence="1" type="ORF">SAMN05443637_104217</name>
</gene>
<dbReference type="AlphaFoldDB" id="A0A1M6R754"/>
<dbReference type="RefSeq" id="WP_073456187.1">
    <property type="nucleotide sequence ID" value="NZ_CALGVN010000026.1"/>
</dbReference>
<evidence type="ECO:0000313" key="1">
    <source>
        <dbReference type="EMBL" id="SHK28273.1"/>
    </source>
</evidence>
<dbReference type="STRING" id="1848.SAMN05443637_104217"/>